<accession>A0A2G8SWW7</accession>
<evidence type="ECO:0000313" key="2">
    <source>
        <dbReference type="EMBL" id="PIL38287.1"/>
    </source>
</evidence>
<dbReference type="GO" id="GO:0016779">
    <property type="term" value="F:nucleotidyltransferase activity"/>
    <property type="evidence" value="ECO:0007669"/>
    <property type="project" value="UniProtKB-KW"/>
</dbReference>
<dbReference type="Pfam" id="PF13521">
    <property type="entry name" value="AAA_28"/>
    <property type="match status" value="1"/>
</dbReference>
<dbReference type="InterPro" id="IPR052735">
    <property type="entry name" value="NAD_biosynth-regulator"/>
</dbReference>
<organism evidence="2 3">
    <name type="scientific">Massilia psychrophila</name>
    <dbReference type="NCBI Taxonomy" id="1603353"/>
    <lineage>
        <taxon>Bacteria</taxon>
        <taxon>Pseudomonadati</taxon>
        <taxon>Pseudomonadota</taxon>
        <taxon>Betaproteobacteria</taxon>
        <taxon>Burkholderiales</taxon>
        <taxon>Oxalobacteraceae</taxon>
        <taxon>Telluria group</taxon>
        <taxon>Massilia</taxon>
    </lineage>
</organism>
<dbReference type="Proteomes" id="UP000228593">
    <property type="component" value="Unassembled WGS sequence"/>
</dbReference>
<gene>
    <name evidence="2" type="ORF">CR103_18885</name>
</gene>
<name>A0A2G8SWW7_9BURK</name>
<dbReference type="OrthoDB" id="9151999at2"/>
<evidence type="ECO:0000313" key="3">
    <source>
        <dbReference type="Proteomes" id="UP000228593"/>
    </source>
</evidence>
<reference evidence="2 3" key="1">
    <citation type="submission" date="2017-10" db="EMBL/GenBank/DDBJ databases">
        <title>Massilia psychrophilum sp. nov., a novel purple-pigmented bacterium isolated from Tianshan glacier, Xinjiang Municipality, China.</title>
        <authorList>
            <person name="Wang H."/>
        </authorList>
    </citation>
    <scope>NUCLEOTIDE SEQUENCE [LARGE SCALE GENOMIC DNA]</scope>
    <source>
        <strain evidence="2 3">JCM 30813</strain>
    </source>
</reference>
<dbReference type="Gene3D" id="3.40.50.300">
    <property type="entry name" value="P-loop containing nucleotide triphosphate hydrolases"/>
    <property type="match status" value="1"/>
</dbReference>
<dbReference type="InterPro" id="IPR038727">
    <property type="entry name" value="NadR/Ttd14_AAA_dom"/>
</dbReference>
<comment type="caution">
    <text evidence="2">The sequence shown here is derived from an EMBL/GenBank/DDBJ whole genome shotgun (WGS) entry which is preliminary data.</text>
</comment>
<protein>
    <submittedName>
        <fullName evidence="2">Nicotinamide-nucleotide adenylyltransferase</fullName>
    </submittedName>
</protein>
<feature type="domain" description="NadR/Ttd14 AAA" evidence="1">
    <location>
        <begin position="7"/>
        <end position="162"/>
    </location>
</feature>
<sequence length="178" mass="19968">MIRQVTRVAILGAESTGKSTLAAELAQRYHSLWVPEYLREFVETEQRVPYETDQLRIARSQMARENAAAAQVRGFLFCDTTPFMTAIYSGVYWGRVNPALAALDRHYDYAVTLVAAPDLPWVADGLQRESEAVRQQVHQALLDKLDRRAIAFTLLTGNLEQRVAQAEAILESFQTAPG</sequence>
<keyword evidence="2" id="KW-0548">Nucleotidyltransferase</keyword>
<keyword evidence="3" id="KW-1185">Reference proteome</keyword>
<dbReference type="PANTHER" id="PTHR37512:SF1">
    <property type="entry name" value="NADR_TTD14 AAA DOMAIN-CONTAINING PROTEIN"/>
    <property type="match status" value="1"/>
</dbReference>
<dbReference type="EMBL" id="PDOB01000041">
    <property type="protein sequence ID" value="PIL38287.1"/>
    <property type="molecule type" value="Genomic_DNA"/>
</dbReference>
<dbReference type="AlphaFoldDB" id="A0A2G8SWW7"/>
<dbReference type="InterPro" id="IPR027417">
    <property type="entry name" value="P-loop_NTPase"/>
</dbReference>
<keyword evidence="2" id="KW-0808">Transferase</keyword>
<evidence type="ECO:0000259" key="1">
    <source>
        <dbReference type="Pfam" id="PF13521"/>
    </source>
</evidence>
<dbReference type="SUPFAM" id="SSF52540">
    <property type="entry name" value="P-loop containing nucleoside triphosphate hydrolases"/>
    <property type="match status" value="1"/>
</dbReference>
<proteinExistence type="predicted"/>
<dbReference type="PANTHER" id="PTHR37512">
    <property type="entry name" value="TRIFUNCTIONAL NAD BIOSYNTHESIS/REGULATOR PROTEIN NADR"/>
    <property type="match status" value="1"/>
</dbReference>